<keyword evidence="4 8" id="KW-0812">Transmembrane</keyword>
<evidence type="ECO:0000256" key="2">
    <source>
        <dbReference type="ARBA" id="ARBA00022448"/>
    </source>
</evidence>
<dbReference type="InterPro" id="IPR000531">
    <property type="entry name" value="Beta-barrel_TonB"/>
</dbReference>
<keyword evidence="11" id="KW-1185">Reference proteome</keyword>
<organism evidence="10 11">
    <name type="scientific">Xenorhabdus doucetiae</name>
    <dbReference type="NCBI Taxonomy" id="351671"/>
    <lineage>
        <taxon>Bacteria</taxon>
        <taxon>Pseudomonadati</taxon>
        <taxon>Pseudomonadota</taxon>
        <taxon>Gammaproteobacteria</taxon>
        <taxon>Enterobacterales</taxon>
        <taxon>Morganellaceae</taxon>
        <taxon>Xenorhabdus</taxon>
    </lineage>
</organism>
<evidence type="ECO:0000259" key="9">
    <source>
        <dbReference type="Pfam" id="PF00593"/>
    </source>
</evidence>
<keyword evidence="3 8" id="KW-1134">Transmembrane beta strand</keyword>
<keyword evidence="7 8" id="KW-0998">Cell outer membrane</keyword>
<evidence type="ECO:0000256" key="1">
    <source>
        <dbReference type="ARBA" id="ARBA00004571"/>
    </source>
</evidence>
<name>A0ABY3NQZ6_9GAMM</name>
<evidence type="ECO:0000256" key="3">
    <source>
        <dbReference type="ARBA" id="ARBA00022452"/>
    </source>
</evidence>
<dbReference type="PROSITE" id="PS52016">
    <property type="entry name" value="TONB_DEPENDENT_REC_3"/>
    <property type="match status" value="1"/>
</dbReference>
<dbReference type="Proteomes" id="UP000324170">
    <property type="component" value="Unassembled WGS sequence"/>
</dbReference>
<evidence type="ECO:0000256" key="4">
    <source>
        <dbReference type="ARBA" id="ARBA00022692"/>
    </source>
</evidence>
<comment type="similarity">
    <text evidence="8">Belongs to the TonB-dependent receptor family.</text>
</comment>
<protein>
    <submittedName>
        <fullName evidence="10">Hemoglobin/transferrin/lactoferrin receptor protein</fullName>
    </submittedName>
</protein>
<reference evidence="10 11" key="1">
    <citation type="submission" date="2019-07" db="EMBL/GenBank/DDBJ databases">
        <title>Genomic Encyclopedia of Type Strains, Phase I: the one thousand microbial genomes (KMG-I) project.</title>
        <authorList>
            <person name="Kyrpides N."/>
        </authorList>
    </citation>
    <scope>NUCLEOTIDE SEQUENCE [LARGE SCALE GENOMIC DNA]</scope>
    <source>
        <strain evidence="10 11">DSM 17909</strain>
    </source>
</reference>
<evidence type="ECO:0000256" key="5">
    <source>
        <dbReference type="ARBA" id="ARBA00023077"/>
    </source>
</evidence>
<comment type="caution">
    <text evidence="10">The sequence shown here is derived from an EMBL/GenBank/DDBJ whole genome shotgun (WGS) entry which is preliminary data.</text>
</comment>
<keyword evidence="2 8" id="KW-0813">Transport</keyword>
<feature type="domain" description="TonB-dependent receptor-like beta-barrel" evidence="9">
    <location>
        <begin position="32"/>
        <end position="169"/>
    </location>
</feature>
<sequence>MYHNYENLFTEKKMCKLDGKLTAEEENSLNPNVSAYIYTNSLKPVIMKGYEISANYDAGVFYSTLAYSQQKTQQPTSIATYYFGGSPESQLPERYLTLDTGVRFLDEKLRIGTIIKYTGQSYHQSPEDERDEDNKIVMQKSDKIPTIIDLYTDYQINKNILVKFSIQNLTNRSYADALNRMNSSPIMAQQDSKTQTARGRTYVMGAEIRF</sequence>
<keyword evidence="6 8" id="KW-0472">Membrane</keyword>
<dbReference type="RefSeq" id="WP_045971157.1">
    <property type="nucleotide sequence ID" value="NZ_CAWOYN010000029.1"/>
</dbReference>
<gene>
    <name evidence="10" type="ORF">LY16_02009</name>
</gene>
<dbReference type="InterPro" id="IPR039426">
    <property type="entry name" value="TonB-dep_rcpt-like"/>
</dbReference>
<dbReference type="InterPro" id="IPR036942">
    <property type="entry name" value="Beta-barrel_TonB_sf"/>
</dbReference>
<keyword evidence="5" id="KW-0798">TonB box</keyword>
<evidence type="ECO:0000256" key="6">
    <source>
        <dbReference type="ARBA" id="ARBA00023136"/>
    </source>
</evidence>
<evidence type="ECO:0000256" key="8">
    <source>
        <dbReference type="PROSITE-ProRule" id="PRU01360"/>
    </source>
</evidence>
<keyword evidence="10" id="KW-0675">Receptor</keyword>
<proteinExistence type="inferred from homology"/>
<evidence type="ECO:0000256" key="7">
    <source>
        <dbReference type="ARBA" id="ARBA00023237"/>
    </source>
</evidence>
<dbReference type="Gene3D" id="2.40.170.20">
    <property type="entry name" value="TonB-dependent receptor, beta-barrel domain"/>
    <property type="match status" value="1"/>
</dbReference>
<dbReference type="SUPFAM" id="SSF56935">
    <property type="entry name" value="Porins"/>
    <property type="match status" value="1"/>
</dbReference>
<dbReference type="PANTHER" id="PTHR30069">
    <property type="entry name" value="TONB-DEPENDENT OUTER MEMBRANE RECEPTOR"/>
    <property type="match status" value="1"/>
</dbReference>
<evidence type="ECO:0000313" key="10">
    <source>
        <dbReference type="EMBL" id="TYP05641.1"/>
    </source>
</evidence>
<dbReference type="Pfam" id="PF00593">
    <property type="entry name" value="TonB_dep_Rec_b-barrel"/>
    <property type="match status" value="1"/>
</dbReference>
<evidence type="ECO:0000313" key="11">
    <source>
        <dbReference type="Proteomes" id="UP000324170"/>
    </source>
</evidence>
<comment type="subcellular location">
    <subcellularLocation>
        <location evidence="1 8">Cell outer membrane</location>
        <topology evidence="1 8">Multi-pass membrane protein</topology>
    </subcellularLocation>
</comment>
<dbReference type="EMBL" id="VNHN01000029">
    <property type="protein sequence ID" value="TYP05641.1"/>
    <property type="molecule type" value="Genomic_DNA"/>
</dbReference>
<accession>A0ABY3NQZ6</accession>
<dbReference type="PANTHER" id="PTHR30069:SF50">
    <property type="entry name" value="TONB-DEPENDENT RECEPTOR HI_1217-RELATED"/>
    <property type="match status" value="1"/>
</dbReference>